<evidence type="ECO:0000256" key="13">
    <source>
        <dbReference type="ARBA" id="ARBA00022840"/>
    </source>
</evidence>
<keyword evidence="14" id="KW-1133">Transmembrane helix</keyword>
<name>A0A1U8AZL7_NELNU</name>
<comment type="subcellular location">
    <subcellularLocation>
        <location evidence="1">Cell membrane</location>
        <topology evidence="1">Single-pass type I membrane protein</topology>
    </subcellularLocation>
</comment>
<dbReference type="GO" id="GO:0005524">
    <property type="term" value="F:ATP binding"/>
    <property type="evidence" value="ECO:0007669"/>
    <property type="project" value="UniProtKB-UniRule"/>
</dbReference>
<dbReference type="InterPro" id="IPR000985">
    <property type="entry name" value="Lectin_LegA_CS"/>
</dbReference>
<dbReference type="AlphaFoldDB" id="A0A1U8AZL7"/>
<dbReference type="InterPro" id="IPR001220">
    <property type="entry name" value="Legume_lectin_dom"/>
</dbReference>
<keyword evidence="6" id="KW-0723">Serine/threonine-protein kinase</keyword>
<keyword evidence="18" id="KW-1185">Reference proteome</keyword>
<dbReference type="PROSITE" id="PS00107">
    <property type="entry name" value="PROTEIN_KINASE_ATP"/>
    <property type="match status" value="1"/>
</dbReference>
<keyword evidence="5" id="KW-1003">Cell membrane</keyword>
<gene>
    <name evidence="19" type="primary">LOC104609181</name>
</gene>
<dbReference type="OrthoDB" id="4062651at2759"/>
<dbReference type="Pfam" id="PF00139">
    <property type="entry name" value="Lectin_legB"/>
    <property type="match status" value="1"/>
</dbReference>
<evidence type="ECO:0000256" key="9">
    <source>
        <dbReference type="ARBA" id="ARBA00022729"/>
    </source>
</evidence>
<dbReference type="CDD" id="cd14066">
    <property type="entry name" value="STKc_IRAK"/>
    <property type="match status" value="1"/>
</dbReference>
<dbReference type="PROSITE" id="PS50011">
    <property type="entry name" value="PROTEIN_KINASE_DOM"/>
    <property type="match status" value="1"/>
</dbReference>
<dbReference type="STRING" id="4432.A0A1U8AZL7"/>
<comment type="similarity">
    <text evidence="3">In the C-terminal section; belongs to the protein kinase superfamily. Ser/Thr protein kinase family.</text>
</comment>
<dbReference type="EC" id="2.7.11.1" evidence="4"/>
<dbReference type="RefSeq" id="XP_010273726.1">
    <property type="nucleotide sequence ID" value="XM_010275424.1"/>
</dbReference>
<dbReference type="Gene3D" id="1.10.510.10">
    <property type="entry name" value="Transferase(Phosphotransferase) domain 1"/>
    <property type="match status" value="1"/>
</dbReference>
<keyword evidence="12" id="KW-0418">Kinase</keyword>
<dbReference type="InterPro" id="IPR019825">
    <property type="entry name" value="Lectin_legB_Mn/Ca_BS"/>
</dbReference>
<dbReference type="KEGG" id="nnu:104609181"/>
<keyword evidence="9" id="KW-0732">Signal</keyword>
<dbReference type="FunFam" id="1.10.510.10:FF:000240">
    <property type="entry name" value="Lectin-domain containing receptor kinase A4.3"/>
    <property type="match status" value="1"/>
</dbReference>
<evidence type="ECO:0000256" key="17">
    <source>
        <dbReference type="ARBA" id="ARBA00023180"/>
    </source>
</evidence>
<evidence type="ECO:0000256" key="14">
    <source>
        <dbReference type="ARBA" id="ARBA00022989"/>
    </source>
</evidence>
<accession>A0A1U8AZL7</accession>
<evidence type="ECO:0000256" key="12">
    <source>
        <dbReference type="ARBA" id="ARBA00022777"/>
    </source>
</evidence>
<protein>
    <recommendedName>
        <fullName evidence="4">non-specific serine/threonine protein kinase</fullName>
        <ecNumber evidence="4">2.7.11.1</ecNumber>
    </recommendedName>
</protein>
<dbReference type="eggNOG" id="ENOG502QTX3">
    <property type="taxonomic scope" value="Eukaryota"/>
</dbReference>
<dbReference type="GeneID" id="104609181"/>
<dbReference type="PANTHER" id="PTHR27007">
    <property type="match status" value="1"/>
</dbReference>
<dbReference type="GO" id="GO:0002229">
    <property type="term" value="P:defense response to oomycetes"/>
    <property type="evidence" value="ECO:0007669"/>
    <property type="project" value="UniProtKB-ARBA"/>
</dbReference>
<evidence type="ECO:0000256" key="6">
    <source>
        <dbReference type="ARBA" id="ARBA00022527"/>
    </source>
</evidence>
<evidence type="ECO:0000313" key="18">
    <source>
        <dbReference type="Proteomes" id="UP000189703"/>
    </source>
</evidence>
<dbReference type="OMA" id="TYYGDGI"/>
<dbReference type="InterPro" id="IPR050528">
    <property type="entry name" value="L-type_Lectin-RKs"/>
</dbReference>
<evidence type="ECO:0000256" key="4">
    <source>
        <dbReference type="ARBA" id="ARBA00012513"/>
    </source>
</evidence>
<evidence type="ECO:0000256" key="7">
    <source>
        <dbReference type="ARBA" id="ARBA00022679"/>
    </source>
</evidence>
<evidence type="ECO:0000313" key="19">
    <source>
        <dbReference type="RefSeq" id="XP_010273726.1"/>
    </source>
</evidence>
<evidence type="ECO:0000256" key="15">
    <source>
        <dbReference type="ARBA" id="ARBA00023136"/>
    </source>
</evidence>
<dbReference type="GO" id="GO:0004674">
    <property type="term" value="F:protein serine/threonine kinase activity"/>
    <property type="evidence" value="ECO:0007669"/>
    <property type="project" value="UniProtKB-KW"/>
</dbReference>
<proteinExistence type="inferred from homology"/>
<reference evidence="19" key="1">
    <citation type="submission" date="2025-08" db="UniProtKB">
        <authorList>
            <consortium name="RefSeq"/>
        </authorList>
    </citation>
    <scope>IDENTIFICATION</scope>
</reference>
<dbReference type="InterPro" id="IPR000719">
    <property type="entry name" value="Prot_kinase_dom"/>
</dbReference>
<evidence type="ECO:0000256" key="8">
    <source>
        <dbReference type="ARBA" id="ARBA00022692"/>
    </source>
</evidence>
<dbReference type="GO" id="GO:0030246">
    <property type="term" value="F:carbohydrate binding"/>
    <property type="evidence" value="ECO:0007669"/>
    <property type="project" value="UniProtKB-KW"/>
</dbReference>
<dbReference type="Pfam" id="PF00069">
    <property type="entry name" value="Pkinase"/>
    <property type="match status" value="1"/>
</dbReference>
<dbReference type="GO" id="GO:0005886">
    <property type="term" value="C:plasma membrane"/>
    <property type="evidence" value="ECO:0000318"/>
    <property type="project" value="GO_Central"/>
</dbReference>
<dbReference type="PROSITE" id="PS00307">
    <property type="entry name" value="LECTIN_LEGUME_BETA"/>
    <property type="match status" value="1"/>
</dbReference>
<dbReference type="CDD" id="cd06899">
    <property type="entry name" value="lectin_legume_LecRK_Arcelin_ConA"/>
    <property type="match status" value="1"/>
</dbReference>
<keyword evidence="17" id="KW-0325">Glycoprotein</keyword>
<dbReference type="Gene3D" id="2.60.120.200">
    <property type="match status" value="1"/>
</dbReference>
<dbReference type="SMART" id="SM00220">
    <property type="entry name" value="S_TKc"/>
    <property type="match status" value="1"/>
</dbReference>
<organism evidence="18 19">
    <name type="scientific">Nelumbo nucifera</name>
    <name type="common">Sacred lotus</name>
    <dbReference type="NCBI Taxonomy" id="4432"/>
    <lineage>
        <taxon>Eukaryota</taxon>
        <taxon>Viridiplantae</taxon>
        <taxon>Streptophyta</taxon>
        <taxon>Embryophyta</taxon>
        <taxon>Tracheophyta</taxon>
        <taxon>Spermatophyta</taxon>
        <taxon>Magnoliopsida</taxon>
        <taxon>Proteales</taxon>
        <taxon>Nelumbonaceae</taxon>
        <taxon>Nelumbo</taxon>
    </lineage>
</organism>
<evidence type="ECO:0000256" key="1">
    <source>
        <dbReference type="ARBA" id="ARBA00004251"/>
    </source>
</evidence>
<dbReference type="InterPro" id="IPR013320">
    <property type="entry name" value="ConA-like_dom_sf"/>
</dbReference>
<dbReference type="SUPFAM" id="SSF56112">
    <property type="entry name" value="Protein kinase-like (PK-like)"/>
    <property type="match status" value="1"/>
</dbReference>
<dbReference type="PROSITE" id="PS00308">
    <property type="entry name" value="LECTIN_LEGUME_ALPHA"/>
    <property type="match status" value="1"/>
</dbReference>
<dbReference type="PROSITE" id="PS00108">
    <property type="entry name" value="PROTEIN_KINASE_ST"/>
    <property type="match status" value="1"/>
</dbReference>
<dbReference type="InterPro" id="IPR011009">
    <property type="entry name" value="Kinase-like_dom_sf"/>
</dbReference>
<evidence type="ECO:0000256" key="3">
    <source>
        <dbReference type="ARBA" id="ARBA00010217"/>
    </source>
</evidence>
<evidence type="ECO:0000256" key="11">
    <source>
        <dbReference type="ARBA" id="ARBA00022741"/>
    </source>
</evidence>
<dbReference type="Gene3D" id="3.30.200.20">
    <property type="entry name" value="Phosphorylase Kinase, domain 1"/>
    <property type="match status" value="1"/>
</dbReference>
<dbReference type="FunFam" id="3.30.200.20:FF:000168">
    <property type="entry name" value="L-type lectin-domain containing receptor kinase IX.1"/>
    <property type="match status" value="1"/>
</dbReference>
<dbReference type="Proteomes" id="UP000189703">
    <property type="component" value="Unplaced"/>
</dbReference>
<evidence type="ECO:0000256" key="10">
    <source>
        <dbReference type="ARBA" id="ARBA00022734"/>
    </source>
</evidence>
<keyword evidence="8" id="KW-0812">Transmembrane</keyword>
<evidence type="ECO:0000256" key="5">
    <source>
        <dbReference type="ARBA" id="ARBA00022475"/>
    </source>
</evidence>
<evidence type="ECO:0000256" key="16">
    <source>
        <dbReference type="ARBA" id="ARBA00023170"/>
    </source>
</evidence>
<keyword evidence="13" id="KW-0067">ATP-binding</keyword>
<keyword evidence="10" id="KW-0430">Lectin</keyword>
<sequence>MALPYSRNLCLQFSEISSALFQIFIFFMLLIPFSNPISFNFSSFDDKARDSINLERDAKISASQDIQLNEIEWSSGRATYRDPVRLWNKETGTLTDFTTQFSFYIDSLNDERYADGMAFFLAPNGSALPSKCCNMGIFKQYSELDPLENQVVAVEFDTYGNEWDPVPSEDNWSFIPYHVGIDINSARSVATANWTSTSFEDGKMTIANISYNSSTKNLSVSWTYADNPTSSLSFKVDLKNYLPEWVMVGFSGSTGRTGELHVVRSWYFYSSLQVESSDSSGGTNWKTKMVVGVVVGASMSGLGVISFILWIKRKRQREEEEEEEEDMVFGNSINEEFERGIGPKRFLYGELVRATNNFAEGRKLGEGGFGGVYKGFLSDLNMEIAVKRISQRSKQGIKEYMSEVKIISQVRHKNLVQLVGWCHQRKELLLVYEFMPNGSLDSHLFGQKEPLGWEVRYKIALGLASALFYLHEEWEQCIVHRDIKSSNVMLDANFNAKLGDFGLARLVDHGQRAQTTVLAGTMGYMAPECVATGKSSKESDVYSFGIVALEIACGRRPIEPWLETNKVRLIEWVWELYGREMLVEGIDPRLTNMGFDEKQLKCLMVVGLWCAHPDSNLRPSIKQVMLVLSFEAPLPTLPPKMPVPTNYAATLDMHNVSNPPSANNYSFADISTTSILYPR</sequence>
<comment type="similarity">
    <text evidence="2">In the N-terminal section; belongs to the leguminous lectin family.</text>
</comment>
<keyword evidence="11" id="KW-0547">Nucleotide-binding</keyword>
<dbReference type="InterPro" id="IPR008271">
    <property type="entry name" value="Ser/Thr_kinase_AS"/>
</dbReference>
<keyword evidence="7" id="KW-0808">Transferase</keyword>
<keyword evidence="16" id="KW-0675">Receptor</keyword>
<dbReference type="InterPro" id="IPR017441">
    <property type="entry name" value="Protein_kinase_ATP_BS"/>
</dbReference>
<evidence type="ECO:0000256" key="2">
    <source>
        <dbReference type="ARBA" id="ARBA00008536"/>
    </source>
</evidence>
<keyword evidence="15" id="KW-0472">Membrane</keyword>
<dbReference type="SUPFAM" id="SSF49899">
    <property type="entry name" value="Concanavalin A-like lectins/glucanases"/>
    <property type="match status" value="1"/>
</dbReference>